<reference evidence="4" key="1">
    <citation type="submission" date="2025-08" db="UniProtKB">
        <authorList>
            <consortium name="RefSeq"/>
        </authorList>
    </citation>
    <scope>IDENTIFICATION</scope>
</reference>
<dbReference type="Proteomes" id="UP000694871">
    <property type="component" value="Unplaced"/>
</dbReference>
<dbReference type="PANTHER" id="PTHR17384">
    <property type="entry name" value="P-SELECTIN GLYCOPROTEIN LIGAND-1"/>
    <property type="match status" value="1"/>
</dbReference>
<feature type="transmembrane region" description="Helical" evidence="2">
    <location>
        <begin position="204"/>
        <end position="229"/>
    </location>
</feature>
<evidence type="ECO:0000313" key="4">
    <source>
        <dbReference type="RefSeq" id="XP_015268745.1"/>
    </source>
</evidence>
<dbReference type="InterPro" id="IPR026195">
    <property type="entry name" value="PSGL-1"/>
</dbReference>
<evidence type="ECO:0000313" key="3">
    <source>
        <dbReference type="Proteomes" id="UP000694871"/>
    </source>
</evidence>
<dbReference type="PANTHER" id="PTHR17384:SF7">
    <property type="entry name" value="P-SELECTIN GLYCOPROTEIN LIGAND 1"/>
    <property type="match status" value="1"/>
</dbReference>
<keyword evidence="2" id="KW-0472">Membrane</keyword>
<feature type="compositionally biased region" description="Low complexity" evidence="1">
    <location>
        <begin position="60"/>
        <end position="76"/>
    </location>
</feature>
<dbReference type="GeneID" id="107112175"/>
<feature type="region of interest" description="Disordered" evidence="1">
    <location>
        <begin position="1"/>
        <end position="197"/>
    </location>
</feature>
<sequence>MAGEASHDSTPLPRRKRDVVPSTESSLKAITLLDDETDRPSVEPTTELLDENVTSQTGLAGNSSSAKATATSRSLAETSTEAAVVRLSTVRDKGPLRGQMTTTTGLSEDFTETEGAEGGRRPSHATDTTRPRASTAPSQAFVATSATPVATSGPASKSGVKAVGGANSSLSPPTASSKPSSTARARPPTREAPPGPDKMVGQCLLAISLLALVAAIFIIATFVLIALLLRQKRAYKLHRHNHTEMVCISSLLAAEEAEASGGRAPRAKRVKTLAENGSETDMDNLTLNSFLPDH</sequence>
<keyword evidence="2" id="KW-1133">Transmembrane helix</keyword>
<protein>
    <submittedName>
        <fullName evidence="4">P-selectin glycoprotein ligand 1</fullName>
    </submittedName>
</protein>
<gene>
    <name evidence="4" type="primary">SELPLG</name>
</gene>
<organism evidence="3 4">
    <name type="scientific">Gekko japonicus</name>
    <name type="common">Schlegel's Japanese gecko</name>
    <dbReference type="NCBI Taxonomy" id="146911"/>
    <lineage>
        <taxon>Eukaryota</taxon>
        <taxon>Metazoa</taxon>
        <taxon>Chordata</taxon>
        <taxon>Craniata</taxon>
        <taxon>Vertebrata</taxon>
        <taxon>Euteleostomi</taxon>
        <taxon>Lepidosauria</taxon>
        <taxon>Squamata</taxon>
        <taxon>Bifurcata</taxon>
        <taxon>Gekkota</taxon>
        <taxon>Gekkonidae</taxon>
        <taxon>Gekkoninae</taxon>
        <taxon>Gekko</taxon>
    </lineage>
</organism>
<feature type="compositionally biased region" description="Polar residues" evidence="1">
    <location>
        <begin position="125"/>
        <end position="155"/>
    </location>
</feature>
<evidence type="ECO:0000256" key="1">
    <source>
        <dbReference type="SAM" id="MobiDB-lite"/>
    </source>
</evidence>
<keyword evidence="3" id="KW-1185">Reference proteome</keyword>
<evidence type="ECO:0000256" key="2">
    <source>
        <dbReference type="SAM" id="Phobius"/>
    </source>
</evidence>
<keyword evidence="2" id="KW-0812">Transmembrane</keyword>
<name>A0ABM1K4V8_GEKJA</name>
<proteinExistence type="predicted"/>
<feature type="compositionally biased region" description="Low complexity" evidence="1">
    <location>
        <begin position="168"/>
        <end position="186"/>
    </location>
</feature>
<dbReference type="RefSeq" id="XP_015268745.1">
    <property type="nucleotide sequence ID" value="XM_015413259.1"/>
</dbReference>
<accession>A0ABM1K4V8</accession>